<evidence type="ECO:0000313" key="5">
    <source>
        <dbReference type="Proteomes" id="UP001235744"/>
    </source>
</evidence>
<dbReference type="InterPro" id="IPR055170">
    <property type="entry name" value="GFO_IDH_MocA-like_dom"/>
</dbReference>
<sequence>MRILIASGVRHARDYVPLLRSLPGIEVIGCADTADSPFRDDSAALAAATGIPFLDLEQGLASCDIALVCSEPTRHADLAVTALEAGRHVIVDKPAATTTRDAQRLWEAADRSRGLLTAVHRLHSPQIARARRTVDSGAIGLPLAVDAEWLAAGGLDGATVERPELVCDPALSGGGELMNFGWYPALAIRYLTGLEVEEVVAFSSAAPHAPLFDGPHGAYGVEDAAVLSLRLGNGVVATVTVARTPAGVGPAPVSSSLRVLGSHGHVLADEDAPAVTVRTAGGDSSAHQVAGPAATTALRLLFTEFCDDIRYGRTPLVTAADIHAAVAVAEAALSSSREGGAPVAPAVRTAGDSGALRRRRSAPVRGGSSSR</sequence>
<dbReference type="InterPro" id="IPR051450">
    <property type="entry name" value="Gfo/Idh/MocA_Oxidoreductases"/>
</dbReference>
<feature type="domain" description="Gfo/Idh/MocA-like oxidoreductase N-terminal" evidence="2">
    <location>
        <begin position="15"/>
        <end position="116"/>
    </location>
</feature>
<evidence type="ECO:0000256" key="1">
    <source>
        <dbReference type="SAM" id="MobiDB-lite"/>
    </source>
</evidence>
<evidence type="ECO:0000259" key="3">
    <source>
        <dbReference type="Pfam" id="PF22725"/>
    </source>
</evidence>
<dbReference type="InterPro" id="IPR000683">
    <property type="entry name" value="Gfo/Idh/MocA-like_OxRdtase_N"/>
</dbReference>
<accession>A0ABY9IY63</accession>
<gene>
    <name evidence="4" type="ORF">P8A19_35135</name>
</gene>
<dbReference type="Proteomes" id="UP001235744">
    <property type="component" value="Chromosome"/>
</dbReference>
<evidence type="ECO:0000313" key="4">
    <source>
        <dbReference type="EMBL" id="WLQ60336.1"/>
    </source>
</evidence>
<organism evidence="4 5">
    <name type="scientific">Streptomyces poriferorum</name>
    <dbReference type="NCBI Taxonomy" id="2798799"/>
    <lineage>
        <taxon>Bacteria</taxon>
        <taxon>Bacillati</taxon>
        <taxon>Actinomycetota</taxon>
        <taxon>Actinomycetes</taxon>
        <taxon>Kitasatosporales</taxon>
        <taxon>Streptomycetaceae</taxon>
        <taxon>Streptomyces</taxon>
    </lineage>
</organism>
<evidence type="ECO:0000259" key="2">
    <source>
        <dbReference type="Pfam" id="PF01408"/>
    </source>
</evidence>
<dbReference type="Pfam" id="PF22725">
    <property type="entry name" value="GFO_IDH_MocA_C3"/>
    <property type="match status" value="1"/>
</dbReference>
<proteinExistence type="predicted"/>
<dbReference type="InterPro" id="IPR036291">
    <property type="entry name" value="NAD(P)-bd_dom_sf"/>
</dbReference>
<dbReference type="Pfam" id="PF01408">
    <property type="entry name" value="GFO_IDH_MocA"/>
    <property type="match status" value="1"/>
</dbReference>
<dbReference type="PANTHER" id="PTHR43377:SF1">
    <property type="entry name" value="BILIVERDIN REDUCTASE A"/>
    <property type="match status" value="1"/>
</dbReference>
<dbReference type="SUPFAM" id="SSF51735">
    <property type="entry name" value="NAD(P)-binding Rossmann-fold domains"/>
    <property type="match status" value="1"/>
</dbReference>
<reference evidence="4 5" key="1">
    <citation type="submission" date="2023-03" db="EMBL/GenBank/DDBJ databases">
        <title>Isolation and description of six Streptomyces strains from soil environments, able to metabolize different microbial glucans.</title>
        <authorList>
            <person name="Widen T."/>
            <person name="Larsbrink J."/>
        </authorList>
    </citation>
    <scope>NUCLEOTIDE SEQUENCE [LARGE SCALE GENOMIC DNA]</scope>
    <source>
        <strain evidence="4 5">Alt2</strain>
    </source>
</reference>
<protein>
    <submittedName>
        <fullName evidence="4">Gfo/Idh/MocA family oxidoreductase</fullName>
    </submittedName>
</protein>
<keyword evidence="5" id="KW-1185">Reference proteome</keyword>
<name>A0ABY9IY63_9ACTN</name>
<dbReference type="SUPFAM" id="SSF55347">
    <property type="entry name" value="Glyceraldehyde-3-phosphate dehydrogenase-like, C-terminal domain"/>
    <property type="match status" value="1"/>
</dbReference>
<dbReference type="RefSeq" id="WP_306069371.1">
    <property type="nucleotide sequence ID" value="NZ_CP120988.1"/>
</dbReference>
<dbReference type="Gene3D" id="3.30.360.10">
    <property type="entry name" value="Dihydrodipicolinate Reductase, domain 2"/>
    <property type="match status" value="1"/>
</dbReference>
<dbReference type="Gene3D" id="3.40.50.720">
    <property type="entry name" value="NAD(P)-binding Rossmann-like Domain"/>
    <property type="match status" value="1"/>
</dbReference>
<feature type="domain" description="GFO/IDH/MocA-like oxidoreductase" evidence="3">
    <location>
        <begin position="128"/>
        <end position="265"/>
    </location>
</feature>
<dbReference type="EMBL" id="CP120988">
    <property type="protein sequence ID" value="WLQ60336.1"/>
    <property type="molecule type" value="Genomic_DNA"/>
</dbReference>
<dbReference type="PANTHER" id="PTHR43377">
    <property type="entry name" value="BILIVERDIN REDUCTASE A"/>
    <property type="match status" value="1"/>
</dbReference>
<feature type="region of interest" description="Disordered" evidence="1">
    <location>
        <begin position="336"/>
        <end position="371"/>
    </location>
</feature>